<keyword evidence="8" id="KW-0378">Hydrolase</keyword>
<comment type="similarity">
    <text evidence="5">Belongs to the transaldolase family. Type 1 subfamily.</text>
</comment>
<dbReference type="GO" id="GO:0006098">
    <property type="term" value="P:pentose-phosphate shunt"/>
    <property type="evidence" value="ECO:0007669"/>
    <property type="project" value="UniProtKB-KW"/>
</dbReference>
<comment type="pathway">
    <text evidence="4">Glycan biosynthesis; trehalose biosynthesis.</text>
</comment>
<dbReference type="FunFam" id="3.40.50.1000:FF:000073">
    <property type="entry name" value="Trehalose 6-phosphate phosphatase"/>
    <property type="match status" value="1"/>
</dbReference>
<keyword evidence="7" id="KW-0963">Cytoplasm</keyword>
<comment type="similarity">
    <text evidence="6">Belongs to the trehalose phosphatase family.</text>
</comment>
<name>A0AAV9FUV6_ACOCL</name>
<comment type="cofactor">
    <cofactor evidence="2">
        <name>a divalent metal cation</name>
        <dbReference type="ChEBI" id="CHEBI:60240"/>
    </cofactor>
</comment>
<dbReference type="GO" id="GO:0004801">
    <property type="term" value="F:transaldolase activity"/>
    <property type="evidence" value="ECO:0007669"/>
    <property type="project" value="InterPro"/>
</dbReference>
<dbReference type="InterPro" id="IPR013785">
    <property type="entry name" value="Aldolase_TIM"/>
</dbReference>
<evidence type="ECO:0000256" key="10">
    <source>
        <dbReference type="ARBA" id="ARBA00023270"/>
    </source>
</evidence>
<dbReference type="PANTHER" id="PTHR43768:SF17">
    <property type="entry name" value="TREHALOSE-PHOSPHATE PHOSPHATASE F-RELATED"/>
    <property type="match status" value="1"/>
</dbReference>
<dbReference type="PANTHER" id="PTHR43768">
    <property type="entry name" value="TREHALOSE 6-PHOSPHATE PHOSPHATASE"/>
    <property type="match status" value="1"/>
</dbReference>
<dbReference type="InterPro" id="IPR001585">
    <property type="entry name" value="TAL/FSA"/>
</dbReference>
<dbReference type="NCBIfam" id="TIGR01484">
    <property type="entry name" value="HAD-SF-IIB"/>
    <property type="match status" value="1"/>
</dbReference>
<evidence type="ECO:0000256" key="1">
    <source>
        <dbReference type="ARBA" id="ARBA00000500"/>
    </source>
</evidence>
<dbReference type="FunFam" id="3.20.20.70:FF:000163">
    <property type="entry name" value="Transaldolase B"/>
    <property type="match status" value="1"/>
</dbReference>
<dbReference type="EMBL" id="JAUJYO010000001">
    <property type="protein sequence ID" value="KAK1327180.1"/>
    <property type="molecule type" value="Genomic_DNA"/>
</dbReference>
<dbReference type="InterPro" id="IPR023214">
    <property type="entry name" value="HAD_sf"/>
</dbReference>
<sequence>MDLKSNHNSPVLTDPVPLNKSRLGMTSGLIPYSSPGQAFSSGIFLTVPRRKPIPSKLDDVRASGWLDAMKSSSPPRKKLSKDLGIDFVSEEEVAYRSWALKYPSAITSFEQIISNANGKRIALFLDYDGTLANIVVDPERAFMTNAMRAAVRNVAKYFPTAIVSGRPRDKVYKFVGLTDVHYAGCHGMDIVSPVRETMSIANHPNCIRSIDKQGKEVFLFQPANEFIPMIDEVFRSLIEKTKDVEGAKVENNKFCVSVHYRNVDEKVWPAVAQCVHEVLKDYPRLRLNYGRKVLEIRPIIDWNKGKAVEFLLESLELESEDVLPIYIGDDNTDEDAFKVLREKNRGYGILVSSFPKETNAFYSLRDPSEVMEFLKSMVRWKKSTAALSFPSLRVFSGKASSVDAELSTELDAVSSFSEIVPDTVVFDDFERFPPTAATSAIETALADSECYEQKDPSLRLSCFFNRALVNVGADLARLVPGRVSTEVDAHLAYDTHGIVRKVHELLKLYNDVEVPAERLLFKIPSTWQGIEASRLLESEGIQTHLTFVYSFPQAAAAAQAGASVIQIFVGRLRDWARNHSGDSEIEAAVKKGDDPGLALVTKTYNYIHKNGYKSKLMAAAVRNKQDLFSLLGVDYIIAPLKILQSLKESITYPDEKYSYVRRLSPGSAMAYHFTEEELQKWDQIKFTTAMGPGAEQLLAAGLEGYVNQTNRLEEFFGKIWPPPNV</sequence>
<dbReference type="GO" id="GO:0005737">
    <property type="term" value="C:cytoplasm"/>
    <property type="evidence" value="ECO:0007669"/>
    <property type="project" value="InterPro"/>
</dbReference>
<dbReference type="Pfam" id="PF02358">
    <property type="entry name" value="Trehalose_PPase"/>
    <property type="match status" value="1"/>
</dbReference>
<dbReference type="Gene3D" id="3.20.20.70">
    <property type="entry name" value="Aldolase class I"/>
    <property type="match status" value="1"/>
</dbReference>
<dbReference type="Pfam" id="PF00923">
    <property type="entry name" value="TAL_FSA"/>
    <property type="match status" value="1"/>
</dbReference>
<organism evidence="11 12">
    <name type="scientific">Acorus calamus</name>
    <name type="common">Sweet flag</name>
    <dbReference type="NCBI Taxonomy" id="4465"/>
    <lineage>
        <taxon>Eukaryota</taxon>
        <taxon>Viridiplantae</taxon>
        <taxon>Streptophyta</taxon>
        <taxon>Embryophyta</taxon>
        <taxon>Tracheophyta</taxon>
        <taxon>Spermatophyta</taxon>
        <taxon>Magnoliopsida</taxon>
        <taxon>Liliopsida</taxon>
        <taxon>Acoraceae</taxon>
        <taxon>Acorus</taxon>
    </lineage>
</organism>
<gene>
    <name evidence="11" type="primary">TPPF</name>
    <name evidence="11" type="ORF">QJS10_CPA01g02714</name>
</gene>
<dbReference type="InterPro" id="IPR006379">
    <property type="entry name" value="HAD-SF_hydro_IIB"/>
</dbReference>
<dbReference type="NCBIfam" id="TIGR00685">
    <property type="entry name" value="T6PP"/>
    <property type="match status" value="1"/>
</dbReference>
<dbReference type="AlphaFoldDB" id="A0AAV9FUV6"/>
<evidence type="ECO:0000256" key="2">
    <source>
        <dbReference type="ARBA" id="ARBA00001968"/>
    </source>
</evidence>
<reference evidence="11" key="1">
    <citation type="journal article" date="2023" name="Nat. Commun.">
        <title>Diploid and tetraploid genomes of Acorus and the evolution of monocots.</title>
        <authorList>
            <person name="Ma L."/>
            <person name="Liu K.W."/>
            <person name="Li Z."/>
            <person name="Hsiao Y.Y."/>
            <person name="Qi Y."/>
            <person name="Fu T."/>
            <person name="Tang G.D."/>
            <person name="Zhang D."/>
            <person name="Sun W.H."/>
            <person name="Liu D.K."/>
            <person name="Li Y."/>
            <person name="Chen G.Z."/>
            <person name="Liu X.D."/>
            <person name="Liao X.Y."/>
            <person name="Jiang Y.T."/>
            <person name="Yu X."/>
            <person name="Hao Y."/>
            <person name="Huang J."/>
            <person name="Zhao X.W."/>
            <person name="Ke S."/>
            <person name="Chen Y.Y."/>
            <person name="Wu W.L."/>
            <person name="Hsu J.L."/>
            <person name="Lin Y.F."/>
            <person name="Huang M.D."/>
            <person name="Li C.Y."/>
            <person name="Huang L."/>
            <person name="Wang Z.W."/>
            <person name="Zhao X."/>
            <person name="Zhong W.Y."/>
            <person name="Peng D.H."/>
            <person name="Ahmad S."/>
            <person name="Lan S."/>
            <person name="Zhang J.S."/>
            <person name="Tsai W.C."/>
            <person name="Van de Peer Y."/>
            <person name="Liu Z.J."/>
        </authorList>
    </citation>
    <scope>NUCLEOTIDE SEQUENCE</scope>
    <source>
        <strain evidence="11">CP</strain>
    </source>
</reference>
<dbReference type="InterPro" id="IPR004730">
    <property type="entry name" value="Transaldolase_1"/>
</dbReference>
<dbReference type="InterPro" id="IPR003337">
    <property type="entry name" value="Trehalose_PPase"/>
</dbReference>
<evidence type="ECO:0000256" key="6">
    <source>
        <dbReference type="ARBA" id="ARBA00008770"/>
    </source>
</evidence>
<comment type="caution">
    <text evidence="11">The sequence shown here is derived from an EMBL/GenBank/DDBJ whole genome shotgun (WGS) entry which is preliminary data.</text>
</comment>
<dbReference type="Proteomes" id="UP001180020">
    <property type="component" value="Unassembled WGS sequence"/>
</dbReference>
<evidence type="ECO:0000313" key="12">
    <source>
        <dbReference type="Proteomes" id="UP001180020"/>
    </source>
</evidence>
<keyword evidence="9" id="KW-0570">Pentose shunt</keyword>
<proteinExistence type="inferred from homology"/>
<dbReference type="SUPFAM" id="SSF51569">
    <property type="entry name" value="Aldolase"/>
    <property type="match status" value="1"/>
</dbReference>
<dbReference type="GO" id="GO:0005992">
    <property type="term" value="P:trehalose biosynthetic process"/>
    <property type="evidence" value="ECO:0007669"/>
    <property type="project" value="InterPro"/>
</dbReference>
<dbReference type="CDD" id="cd00957">
    <property type="entry name" value="Transaldolase_TalAB"/>
    <property type="match status" value="1"/>
</dbReference>
<evidence type="ECO:0000256" key="3">
    <source>
        <dbReference type="ARBA" id="ARBA00004857"/>
    </source>
</evidence>
<dbReference type="FunFam" id="3.30.70.1020:FF:000004">
    <property type="entry name" value="Trehalose 6-phosphate phosphatase"/>
    <property type="match status" value="1"/>
</dbReference>
<comment type="pathway">
    <text evidence="3">Carbohydrate degradation; pentose phosphate pathway; D-glyceraldehyde 3-phosphate and beta-D-fructose 6-phosphate from D-ribose 5-phosphate and D-xylulose 5-phosphate (non-oxidative stage): step 2/3.</text>
</comment>
<dbReference type="SUPFAM" id="SSF56784">
    <property type="entry name" value="HAD-like"/>
    <property type="match status" value="1"/>
</dbReference>
<evidence type="ECO:0000256" key="5">
    <source>
        <dbReference type="ARBA" id="ARBA00008012"/>
    </source>
</evidence>
<evidence type="ECO:0000256" key="8">
    <source>
        <dbReference type="ARBA" id="ARBA00022801"/>
    </source>
</evidence>
<dbReference type="CDD" id="cd01627">
    <property type="entry name" value="HAD_TPP"/>
    <property type="match status" value="1"/>
</dbReference>
<evidence type="ECO:0000256" key="7">
    <source>
        <dbReference type="ARBA" id="ARBA00022490"/>
    </source>
</evidence>
<dbReference type="InterPro" id="IPR036412">
    <property type="entry name" value="HAD-like_sf"/>
</dbReference>
<evidence type="ECO:0000313" key="11">
    <source>
        <dbReference type="EMBL" id="KAK1327180.1"/>
    </source>
</evidence>
<comment type="catalytic activity">
    <reaction evidence="1">
        <text>alpha,alpha-trehalose 6-phosphate + H2O = alpha,alpha-trehalose + phosphate</text>
        <dbReference type="Rhea" id="RHEA:23420"/>
        <dbReference type="ChEBI" id="CHEBI:15377"/>
        <dbReference type="ChEBI" id="CHEBI:16551"/>
        <dbReference type="ChEBI" id="CHEBI:43474"/>
        <dbReference type="ChEBI" id="CHEBI:58429"/>
        <dbReference type="EC" id="3.1.3.12"/>
    </reaction>
</comment>
<evidence type="ECO:0000256" key="9">
    <source>
        <dbReference type="ARBA" id="ARBA00023126"/>
    </source>
</evidence>
<keyword evidence="10" id="KW-0704">Schiff base</keyword>
<dbReference type="Gene3D" id="3.40.50.1000">
    <property type="entry name" value="HAD superfamily/HAD-like"/>
    <property type="match status" value="2"/>
</dbReference>
<keyword evidence="12" id="KW-1185">Reference proteome</keyword>
<dbReference type="GO" id="GO:0004805">
    <property type="term" value="F:trehalose-phosphatase activity"/>
    <property type="evidence" value="ECO:0007669"/>
    <property type="project" value="UniProtKB-EC"/>
</dbReference>
<reference evidence="11" key="2">
    <citation type="submission" date="2023-06" db="EMBL/GenBank/DDBJ databases">
        <authorList>
            <person name="Ma L."/>
            <person name="Liu K.-W."/>
            <person name="Li Z."/>
            <person name="Hsiao Y.-Y."/>
            <person name="Qi Y."/>
            <person name="Fu T."/>
            <person name="Tang G."/>
            <person name="Zhang D."/>
            <person name="Sun W.-H."/>
            <person name="Liu D.-K."/>
            <person name="Li Y."/>
            <person name="Chen G.-Z."/>
            <person name="Liu X.-D."/>
            <person name="Liao X.-Y."/>
            <person name="Jiang Y.-T."/>
            <person name="Yu X."/>
            <person name="Hao Y."/>
            <person name="Huang J."/>
            <person name="Zhao X.-W."/>
            <person name="Ke S."/>
            <person name="Chen Y.-Y."/>
            <person name="Wu W.-L."/>
            <person name="Hsu J.-L."/>
            <person name="Lin Y.-F."/>
            <person name="Huang M.-D."/>
            <person name="Li C.-Y."/>
            <person name="Huang L."/>
            <person name="Wang Z.-W."/>
            <person name="Zhao X."/>
            <person name="Zhong W.-Y."/>
            <person name="Peng D.-H."/>
            <person name="Ahmad S."/>
            <person name="Lan S."/>
            <person name="Zhang J.-S."/>
            <person name="Tsai W.-C."/>
            <person name="Van De Peer Y."/>
            <person name="Liu Z.-J."/>
        </authorList>
    </citation>
    <scope>NUCLEOTIDE SEQUENCE</scope>
    <source>
        <strain evidence="11">CP</strain>
        <tissue evidence="11">Leaves</tissue>
    </source>
</reference>
<protein>
    <submittedName>
        <fullName evidence="11">Trehalose-phosphate phosphatase F</fullName>
    </submittedName>
</protein>
<evidence type="ECO:0000256" key="4">
    <source>
        <dbReference type="ARBA" id="ARBA00005199"/>
    </source>
</evidence>
<accession>A0AAV9FUV6</accession>
<dbReference type="InterPro" id="IPR044651">
    <property type="entry name" value="OTSB-like"/>
</dbReference>